<evidence type="ECO:0000313" key="6">
    <source>
        <dbReference type="Proteomes" id="UP000243657"/>
    </source>
</evidence>
<name>A0A261F5E0_9BIFI</name>
<reference evidence="5 6" key="1">
    <citation type="journal article" date="2017" name="BMC Genomics">
        <title>Comparative genomic and phylogenomic analyses of the Bifidobacteriaceae family.</title>
        <authorList>
            <person name="Lugli G.A."/>
            <person name="Milani C."/>
            <person name="Turroni F."/>
            <person name="Duranti S."/>
            <person name="Mancabelli L."/>
            <person name="Mangifesta M."/>
            <person name="Ferrario C."/>
            <person name="Modesto M."/>
            <person name="Mattarelli P."/>
            <person name="Jiri K."/>
            <person name="van Sinderen D."/>
            <person name="Ventura M."/>
        </authorList>
    </citation>
    <scope>NUCLEOTIDE SEQUENCE [LARGE SCALE GENOMIC DNA]</scope>
    <source>
        <strain evidence="5 6">DSM 24762</strain>
    </source>
</reference>
<dbReference type="CDD" id="cd01392">
    <property type="entry name" value="HTH_LacI"/>
    <property type="match status" value="1"/>
</dbReference>
<dbReference type="PANTHER" id="PTHR30146:SF153">
    <property type="entry name" value="LACTOSE OPERON REPRESSOR"/>
    <property type="match status" value="1"/>
</dbReference>
<dbReference type="InterPro" id="IPR028082">
    <property type="entry name" value="Peripla_BP_I"/>
</dbReference>
<dbReference type="AlphaFoldDB" id="A0A261F5E0"/>
<dbReference type="EMBL" id="MWWT01000005">
    <property type="protein sequence ID" value="OZG54332.1"/>
    <property type="molecule type" value="Genomic_DNA"/>
</dbReference>
<dbReference type="SUPFAM" id="SSF47413">
    <property type="entry name" value="lambda repressor-like DNA-binding domains"/>
    <property type="match status" value="1"/>
</dbReference>
<dbReference type="SUPFAM" id="SSF53822">
    <property type="entry name" value="Periplasmic binding protein-like I"/>
    <property type="match status" value="1"/>
</dbReference>
<dbReference type="RefSeq" id="WP_094726466.1">
    <property type="nucleotide sequence ID" value="NZ_JBHLWS010000013.1"/>
</dbReference>
<organism evidence="5 6">
    <name type="scientific">Alloscardovia macacae</name>
    <dbReference type="NCBI Taxonomy" id="1160091"/>
    <lineage>
        <taxon>Bacteria</taxon>
        <taxon>Bacillati</taxon>
        <taxon>Actinomycetota</taxon>
        <taxon>Actinomycetes</taxon>
        <taxon>Bifidobacteriales</taxon>
        <taxon>Bifidobacteriaceae</taxon>
        <taxon>Alloscardovia</taxon>
    </lineage>
</organism>
<keyword evidence="1" id="KW-0805">Transcription regulation</keyword>
<dbReference type="Pfam" id="PF13377">
    <property type="entry name" value="Peripla_BP_3"/>
    <property type="match status" value="1"/>
</dbReference>
<evidence type="ECO:0000259" key="4">
    <source>
        <dbReference type="PROSITE" id="PS50932"/>
    </source>
</evidence>
<dbReference type="GO" id="GO:0000976">
    <property type="term" value="F:transcription cis-regulatory region binding"/>
    <property type="evidence" value="ECO:0007669"/>
    <property type="project" value="TreeGrafter"/>
</dbReference>
<evidence type="ECO:0000256" key="2">
    <source>
        <dbReference type="ARBA" id="ARBA00023125"/>
    </source>
</evidence>
<dbReference type="PANTHER" id="PTHR30146">
    <property type="entry name" value="LACI-RELATED TRANSCRIPTIONAL REPRESSOR"/>
    <property type="match status" value="1"/>
</dbReference>
<evidence type="ECO:0000256" key="1">
    <source>
        <dbReference type="ARBA" id="ARBA00023015"/>
    </source>
</evidence>
<dbReference type="InterPro" id="IPR000843">
    <property type="entry name" value="HTH_LacI"/>
</dbReference>
<evidence type="ECO:0000256" key="3">
    <source>
        <dbReference type="ARBA" id="ARBA00023163"/>
    </source>
</evidence>
<protein>
    <submittedName>
        <fullName evidence="5">LacI family transcriptional regulator</fullName>
    </submittedName>
</protein>
<keyword evidence="2" id="KW-0238">DNA-binding</keyword>
<dbReference type="PROSITE" id="PS50932">
    <property type="entry name" value="HTH_LACI_2"/>
    <property type="match status" value="1"/>
</dbReference>
<evidence type="ECO:0000313" key="5">
    <source>
        <dbReference type="EMBL" id="OZG54332.1"/>
    </source>
</evidence>
<keyword evidence="3" id="KW-0804">Transcription</keyword>
<dbReference type="GO" id="GO:0003700">
    <property type="term" value="F:DNA-binding transcription factor activity"/>
    <property type="evidence" value="ECO:0007669"/>
    <property type="project" value="TreeGrafter"/>
</dbReference>
<dbReference type="InterPro" id="IPR010982">
    <property type="entry name" value="Lambda_DNA-bd_dom_sf"/>
</dbReference>
<comment type="caution">
    <text evidence="5">The sequence shown here is derived from an EMBL/GenBank/DDBJ whole genome shotgun (WGS) entry which is preliminary data.</text>
</comment>
<keyword evidence="6" id="KW-1185">Reference proteome</keyword>
<sequence>MPSEKVSLATIAYEAQVSQATVSKVLNGRSGVSEITRKRVESLLTEYGYKKPLATTKTSQTIELIMTEVSNNGTMAMIQETTAYAKNFSIGITCSCVGSSADDRYAEAVSSCLRGAIDRNPLGVILLLHHLSAEDKALLNSRDIPYVIIDPIGQVDEDTLGVGIDNWTSGLVVAEYLLSLGHTRIGIITGPDDAQSSQARLSGYMSALRTHGVSVKPDLIKPGDYLPDKAFHAACELLDLPEDERPTAIFAFNDLSAVSVYRAARARHILLPDELSVVGFDNVYPSSYVYPALTTVTQPFDRMAQRAIDLILDARADRSMQHYSILPTQLEIRQSCAAPRA</sequence>
<dbReference type="Gene3D" id="1.10.260.40">
    <property type="entry name" value="lambda repressor-like DNA-binding domains"/>
    <property type="match status" value="1"/>
</dbReference>
<accession>A0A261F5E0</accession>
<dbReference type="Pfam" id="PF00356">
    <property type="entry name" value="LacI"/>
    <property type="match status" value="1"/>
</dbReference>
<dbReference type="Gene3D" id="3.40.50.2300">
    <property type="match status" value="2"/>
</dbReference>
<feature type="domain" description="HTH lacI-type" evidence="4">
    <location>
        <begin position="6"/>
        <end position="60"/>
    </location>
</feature>
<dbReference type="SMART" id="SM00354">
    <property type="entry name" value="HTH_LACI"/>
    <property type="match status" value="1"/>
</dbReference>
<proteinExistence type="predicted"/>
<dbReference type="Proteomes" id="UP000243657">
    <property type="component" value="Unassembled WGS sequence"/>
</dbReference>
<dbReference type="InterPro" id="IPR046335">
    <property type="entry name" value="LacI/GalR-like_sensor"/>
</dbReference>
<gene>
    <name evidence="5" type="ORF">ALMA_0793</name>
</gene>